<dbReference type="EC" id="1.14.11.2" evidence="1"/>
<dbReference type="Proteomes" id="UP001632038">
    <property type="component" value="Unassembled WGS sequence"/>
</dbReference>
<keyword evidence="2" id="KW-1185">Reference proteome</keyword>
<gene>
    <name evidence="1" type="primary">P4H7_3</name>
    <name evidence="1" type="ORF">CASFOL_018906</name>
</gene>
<name>A0ABD3D4G5_9LAMI</name>
<evidence type="ECO:0000313" key="1">
    <source>
        <dbReference type="EMBL" id="KAL3636607.1"/>
    </source>
</evidence>
<sequence>MWGADTYGRKVTRRTDEIVSGIEAKIAAMTFLPQENGEGMQILHYDLGQKPSMSLI</sequence>
<evidence type="ECO:0000313" key="2">
    <source>
        <dbReference type="Proteomes" id="UP001632038"/>
    </source>
</evidence>
<keyword evidence="1" id="KW-0560">Oxidoreductase</keyword>
<organism evidence="1 2">
    <name type="scientific">Castilleja foliolosa</name>
    <dbReference type="NCBI Taxonomy" id="1961234"/>
    <lineage>
        <taxon>Eukaryota</taxon>
        <taxon>Viridiplantae</taxon>
        <taxon>Streptophyta</taxon>
        <taxon>Embryophyta</taxon>
        <taxon>Tracheophyta</taxon>
        <taxon>Spermatophyta</taxon>
        <taxon>Magnoliopsida</taxon>
        <taxon>eudicotyledons</taxon>
        <taxon>Gunneridae</taxon>
        <taxon>Pentapetalae</taxon>
        <taxon>asterids</taxon>
        <taxon>lamiids</taxon>
        <taxon>Lamiales</taxon>
        <taxon>Orobanchaceae</taxon>
        <taxon>Pedicularideae</taxon>
        <taxon>Castillejinae</taxon>
        <taxon>Castilleja</taxon>
    </lineage>
</organism>
<proteinExistence type="predicted"/>
<protein>
    <submittedName>
        <fullName evidence="1">Prolyl 4-hydroxylase 7</fullName>
        <ecNumber evidence="1">1.14.11.2</ecNumber>
    </submittedName>
</protein>
<dbReference type="GO" id="GO:0004656">
    <property type="term" value="F:procollagen-proline 4-dioxygenase activity"/>
    <property type="evidence" value="ECO:0007669"/>
    <property type="project" value="UniProtKB-EC"/>
</dbReference>
<reference evidence="2" key="1">
    <citation type="journal article" date="2024" name="IScience">
        <title>Strigolactones Initiate the Formation of Haustorium-like Structures in Castilleja.</title>
        <authorList>
            <person name="Buerger M."/>
            <person name="Peterson D."/>
            <person name="Chory J."/>
        </authorList>
    </citation>
    <scope>NUCLEOTIDE SEQUENCE [LARGE SCALE GENOMIC DNA]</scope>
</reference>
<comment type="caution">
    <text evidence="1">The sequence shown here is derived from an EMBL/GenBank/DDBJ whole genome shotgun (WGS) entry which is preliminary data.</text>
</comment>
<dbReference type="Gene3D" id="2.60.120.620">
    <property type="entry name" value="q2cbj1_9rhob like domain"/>
    <property type="match status" value="1"/>
</dbReference>
<accession>A0ABD3D4G5</accession>
<dbReference type="EMBL" id="JAVIJP010000026">
    <property type="protein sequence ID" value="KAL3636607.1"/>
    <property type="molecule type" value="Genomic_DNA"/>
</dbReference>
<dbReference type="AlphaFoldDB" id="A0ABD3D4G5"/>